<dbReference type="InParanoid" id="A0A078B049"/>
<keyword evidence="6" id="KW-0808">Transferase</keyword>
<dbReference type="CDD" id="cd14008">
    <property type="entry name" value="STKc_LKB1_CaMKK"/>
    <property type="match status" value="1"/>
</dbReference>
<evidence type="ECO:0000256" key="2">
    <source>
        <dbReference type="ARBA" id="ARBA00022840"/>
    </source>
</evidence>
<evidence type="ECO:0000256" key="4">
    <source>
        <dbReference type="SAM" id="MobiDB-lite"/>
    </source>
</evidence>
<protein>
    <submittedName>
        <fullName evidence="6">Serine threonine protein kinase</fullName>
    </submittedName>
</protein>
<keyword evidence="2 3" id="KW-0067">ATP-binding</keyword>
<feature type="region of interest" description="Disordered" evidence="4">
    <location>
        <begin position="459"/>
        <end position="482"/>
    </location>
</feature>
<dbReference type="FunFam" id="3.30.200.20:FF:000042">
    <property type="entry name" value="Aurora kinase A"/>
    <property type="match status" value="1"/>
</dbReference>
<dbReference type="GO" id="GO:0005737">
    <property type="term" value="C:cytoplasm"/>
    <property type="evidence" value="ECO:0007669"/>
    <property type="project" value="TreeGrafter"/>
</dbReference>
<dbReference type="PANTHER" id="PTHR24346:SF77">
    <property type="entry name" value="SERINE THREONINE PROTEIN KINASE"/>
    <property type="match status" value="1"/>
</dbReference>
<reference evidence="6 7" key="1">
    <citation type="submission" date="2014-06" db="EMBL/GenBank/DDBJ databases">
        <authorList>
            <person name="Swart Estienne"/>
        </authorList>
    </citation>
    <scope>NUCLEOTIDE SEQUENCE [LARGE SCALE GENOMIC DNA]</scope>
    <source>
        <strain evidence="6 7">130c</strain>
    </source>
</reference>
<dbReference type="PANTHER" id="PTHR24346">
    <property type="entry name" value="MAP/MICROTUBULE AFFINITY-REGULATING KINASE"/>
    <property type="match status" value="1"/>
</dbReference>
<dbReference type="Gene3D" id="1.10.510.10">
    <property type="entry name" value="Transferase(Phosphotransferase) domain 1"/>
    <property type="match status" value="1"/>
</dbReference>
<dbReference type="InterPro" id="IPR011009">
    <property type="entry name" value="Kinase-like_dom_sf"/>
</dbReference>
<dbReference type="Pfam" id="PF00069">
    <property type="entry name" value="Pkinase"/>
    <property type="match status" value="2"/>
</dbReference>
<dbReference type="InterPro" id="IPR000719">
    <property type="entry name" value="Prot_kinase_dom"/>
</dbReference>
<evidence type="ECO:0000256" key="3">
    <source>
        <dbReference type="PROSITE-ProRule" id="PRU10141"/>
    </source>
</evidence>
<feature type="compositionally biased region" description="Polar residues" evidence="4">
    <location>
        <begin position="68"/>
        <end position="81"/>
    </location>
</feature>
<evidence type="ECO:0000313" key="6">
    <source>
        <dbReference type="EMBL" id="CDW88045.1"/>
    </source>
</evidence>
<evidence type="ECO:0000313" key="7">
    <source>
        <dbReference type="Proteomes" id="UP000039865"/>
    </source>
</evidence>
<dbReference type="Proteomes" id="UP000039865">
    <property type="component" value="Unassembled WGS sequence"/>
</dbReference>
<dbReference type="InterPro" id="IPR017441">
    <property type="entry name" value="Protein_kinase_ATP_BS"/>
</dbReference>
<keyword evidence="7" id="KW-1185">Reference proteome</keyword>
<dbReference type="OrthoDB" id="10633526at2759"/>
<dbReference type="PROSITE" id="PS00107">
    <property type="entry name" value="PROTEIN_KINASE_ATP"/>
    <property type="match status" value="1"/>
</dbReference>
<sequence length="1377" mass="156858">MGNQCCSAATCKNRKIANINNTSLPQSIKPPLHRQNSANAPRKIQIIQNDVDERPNTATVHNPLYTEQETQQPIFGNSSLHKPNLSMRNRREEEKPASPSSKNNYKVAPFQHSQTLQVPSRNSSRNASMNQHYRQNTLGSNLSMDRDNFDVDNNCDDQTSNENIIKMPKLKVSPTIGISKDWLPPSHQKSLVPSSDQMGQDEYYISDDGLVERKRSSIHQIFEKKTTQSPKKSPKMQSLLPDLHPSGTIGILSFGGGNNEGFDFTLQKNNKGSNPNTGRVQSSYSLGQKSNKLDTFNSRLKSNRVLDDDPIEESEGTDFERENTMPLPQEIKKDSFISQEFISNEKTSSQITQIQEIEANKNFLNVTQTQNLLIPSDGTLNEENRFLFGVRQQTKDLKQQQTGNFLQDSFIKQNSNNNDDAVSIKSRFVKNEQIENSKVLDNQNFAYFVEDYLFHKSQSQKDQEDAMSSPVLGKKKSTQISDQKEYFKDQGTPMRQIELQEMLPNIDKNENLTLVSLNELPFTYSEIKRNPDKYQQFKILVENCADDKINQINQQQIQPLSNSSKRQRSTLMNKRNSAKNSILKKIDSTQDQIEIENILEQLMPLTNTASMKKNSSISSGFNAAMGGSTNNKNLPNIKDKKISLNTIENQFSSNEHEGLSPQIKKIQDFKQESEKILYNNKDQEMAQIEMMKMFQLSKQKTQVLGAIQFSSLGFQSNLNYELEKGSTIDSNKPKIVGSKYHFQTRSSSKGSMIVDMNRHQSTPLSGEKFGSRNIQVNKPTMVLRPIKKLTLKLNNNYEQIQAILEERKEDKIAQEKQTLKAIMRVNAPEEFQDEDNFLSSAKKPIHWRFSSNSDANFLKDFNNSGRNNMQLEQSQDSSKNYNNSNRNIVIAQEDNQRQSPPYLRTKTSDLSPLAETIEVSEDLMAGGTLITDNQSDISGTPSEMRNGNKNLTQVYLVSQYMKSDISLSQSIIEIEYGKISAGENTPKPNTYLYKNQSLVDVSQPQTQRNENTEKKPSKSKPQLLQAKKENKINDDNVSIKSNNLLNQANISYSVIQKKENGKKKINQYIIMKDIGKGSFGKVKLVLNSNENNKPCAMKILSKRKLNKIFVGKNRTAMHDVMQEIAIMKKLDHQNIVKLYEVLDDPTVDKLYIIMEYVKNGSMMSKLGKSKTIQPQHLWKYFRDLLTGMHYYETERIKISDFGVSFIVENGCDEIQSTAGSNYFFAPEICQGNSYKGKKSDIWAAGVTLYFMMFKKYPFTASNIPILYNKILNNEPEFPPDANILLLDLLKKMFIKDPVQRISLQEIINHDWVSCNGIQPLQIHLYPSITLNPSDATLAIQRVSLIAKIRLKIKAKVRQINQKRRTLGLLSQKGSIEQ</sequence>
<feature type="region of interest" description="Disordered" evidence="4">
    <location>
        <begin position="983"/>
        <end position="1032"/>
    </location>
</feature>
<dbReference type="SUPFAM" id="SSF56112">
    <property type="entry name" value="Protein kinase-like (PK-like)"/>
    <property type="match status" value="1"/>
</dbReference>
<proteinExistence type="predicted"/>
<dbReference type="Gene3D" id="3.30.200.20">
    <property type="entry name" value="Phosphorylase Kinase, domain 1"/>
    <property type="match status" value="1"/>
</dbReference>
<feature type="compositionally biased region" description="Polar residues" evidence="4">
    <location>
        <begin position="983"/>
        <end position="1009"/>
    </location>
</feature>
<dbReference type="GO" id="GO:0035556">
    <property type="term" value="P:intracellular signal transduction"/>
    <property type="evidence" value="ECO:0007669"/>
    <property type="project" value="TreeGrafter"/>
</dbReference>
<feature type="compositionally biased region" description="Polar residues" evidence="4">
    <location>
        <begin position="111"/>
        <end position="130"/>
    </location>
</feature>
<dbReference type="GO" id="GO:0005524">
    <property type="term" value="F:ATP binding"/>
    <property type="evidence" value="ECO:0007669"/>
    <property type="project" value="UniProtKB-UniRule"/>
</dbReference>
<dbReference type="EMBL" id="CCKQ01016166">
    <property type="protein sequence ID" value="CDW88045.1"/>
    <property type="molecule type" value="Genomic_DNA"/>
</dbReference>
<feature type="binding site" evidence="3">
    <location>
        <position position="1098"/>
    </location>
    <ligand>
        <name>ATP</name>
        <dbReference type="ChEBI" id="CHEBI:30616"/>
    </ligand>
</feature>
<dbReference type="GO" id="GO:0004674">
    <property type="term" value="F:protein serine/threonine kinase activity"/>
    <property type="evidence" value="ECO:0007669"/>
    <property type="project" value="TreeGrafter"/>
</dbReference>
<evidence type="ECO:0000256" key="1">
    <source>
        <dbReference type="ARBA" id="ARBA00022741"/>
    </source>
</evidence>
<evidence type="ECO:0000259" key="5">
    <source>
        <dbReference type="PROSITE" id="PS50011"/>
    </source>
</evidence>
<feature type="domain" description="Protein kinase" evidence="5">
    <location>
        <begin position="1068"/>
        <end position="1312"/>
    </location>
</feature>
<name>A0A078B049_STYLE</name>
<feature type="region of interest" description="Disordered" evidence="4">
    <location>
        <begin position="860"/>
        <end position="882"/>
    </location>
</feature>
<feature type="region of interest" description="Disordered" evidence="4">
    <location>
        <begin position="68"/>
        <end position="130"/>
    </location>
</feature>
<dbReference type="PROSITE" id="PS50011">
    <property type="entry name" value="PROTEIN_KINASE_DOM"/>
    <property type="match status" value="1"/>
</dbReference>
<gene>
    <name evidence="6" type="primary">Contig15153.g16150</name>
    <name evidence="6" type="ORF">STYLEM_17160</name>
</gene>
<keyword evidence="6" id="KW-0418">Kinase</keyword>
<accession>A0A078B049</accession>
<keyword evidence="1 3" id="KW-0547">Nucleotide-binding</keyword>
<organism evidence="6 7">
    <name type="scientific">Stylonychia lemnae</name>
    <name type="common">Ciliate</name>
    <dbReference type="NCBI Taxonomy" id="5949"/>
    <lineage>
        <taxon>Eukaryota</taxon>
        <taxon>Sar</taxon>
        <taxon>Alveolata</taxon>
        <taxon>Ciliophora</taxon>
        <taxon>Intramacronucleata</taxon>
        <taxon>Spirotrichea</taxon>
        <taxon>Stichotrichia</taxon>
        <taxon>Sporadotrichida</taxon>
        <taxon>Oxytrichidae</taxon>
        <taxon>Stylonychinae</taxon>
        <taxon>Stylonychia</taxon>
    </lineage>
</organism>